<feature type="domain" description="FMN-binding" evidence="1">
    <location>
        <begin position="58"/>
        <end position="132"/>
    </location>
</feature>
<dbReference type="RefSeq" id="WP_209459831.1">
    <property type="nucleotide sequence ID" value="NZ_JAGGKC010000017.1"/>
</dbReference>
<proteinExistence type="predicted"/>
<gene>
    <name evidence="2" type="ORF">J2Z34_002126</name>
</gene>
<dbReference type="Proteomes" id="UP001519271">
    <property type="component" value="Unassembled WGS sequence"/>
</dbReference>
<evidence type="ECO:0000259" key="1">
    <source>
        <dbReference type="SMART" id="SM00900"/>
    </source>
</evidence>
<comment type="caution">
    <text evidence="2">The sequence shown here is derived from an EMBL/GenBank/DDBJ whole genome shotgun (WGS) entry which is preliminary data.</text>
</comment>
<organism evidence="2 3">
    <name type="scientific">Youngiibacter multivorans</name>
    <dbReference type="NCBI Taxonomy" id="937251"/>
    <lineage>
        <taxon>Bacteria</taxon>
        <taxon>Bacillati</taxon>
        <taxon>Bacillota</taxon>
        <taxon>Clostridia</taxon>
        <taxon>Eubacteriales</taxon>
        <taxon>Clostridiaceae</taxon>
        <taxon>Youngiibacter</taxon>
    </lineage>
</organism>
<dbReference type="EMBL" id="JAGGKC010000017">
    <property type="protein sequence ID" value="MBP1919636.1"/>
    <property type="molecule type" value="Genomic_DNA"/>
</dbReference>
<protein>
    <submittedName>
        <fullName evidence="2">Uncharacterized protein with FMN-binding domain</fullName>
    </submittedName>
</protein>
<accession>A0ABS4G517</accession>
<keyword evidence="3" id="KW-1185">Reference proteome</keyword>
<sequence>MGKTLKRIIVALLVIVSLFAAGIFIMTKISEKNLEGLAETEIQEPDLNSLSDGTYKGSYSAFPVSADVEVDIKGHRIEAIRLIKHDNGQGKGAETLPARVVLTQKVGQDLVSGATYSSKVILLAISDALDGE</sequence>
<reference evidence="2 3" key="1">
    <citation type="submission" date="2021-03" db="EMBL/GenBank/DDBJ databases">
        <title>Genomic Encyclopedia of Type Strains, Phase IV (KMG-IV): sequencing the most valuable type-strain genomes for metagenomic binning, comparative biology and taxonomic classification.</title>
        <authorList>
            <person name="Goeker M."/>
        </authorList>
    </citation>
    <scope>NUCLEOTIDE SEQUENCE [LARGE SCALE GENOMIC DNA]</scope>
    <source>
        <strain evidence="2 3">DSM 6139</strain>
    </source>
</reference>
<dbReference type="Pfam" id="PF04205">
    <property type="entry name" value="FMN_bind"/>
    <property type="match status" value="1"/>
</dbReference>
<evidence type="ECO:0000313" key="3">
    <source>
        <dbReference type="Proteomes" id="UP001519271"/>
    </source>
</evidence>
<dbReference type="InterPro" id="IPR007329">
    <property type="entry name" value="FMN-bd"/>
</dbReference>
<evidence type="ECO:0000313" key="2">
    <source>
        <dbReference type="EMBL" id="MBP1919636.1"/>
    </source>
</evidence>
<dbReference type="SMART" id="SM00900">
    <property type="entry name" value="FMN_bind"/>
    <property type="match status" value="1"/>
</dbReference>
<name>A0ABS4G517_9CLOT</name>
<dbReference type="Gene3D" id="3.90.1010.20">
    <property type="match status" value="1"/>
</dbReference>